<evidence type="ECO:0000256" key="19">
    <source>
        <dbReference type="SAM" id="Phobius"/>
    </source>
</evidence>
<accession>A0AAF1D224</accession>
<comment type="subcellular location">
    <subcellularLocation>
        <location evidence="1">Host Golgi apparatus membrane</location>
        <topology evidence="1">Single-pass type I membrane protein</topology>
    </subcellularLocation>
    <subcellularLocation>
        <location evidence="2">Host cell junction</location>
    </subcellularLocation>
    <subcellularLocation>
        <location evidence="4">Host cell membrane</location>
        <topology evidence="4">Single-pass type I membrane protein</topology>
    </subcellularLocation>
    <subcellularLocation>
        <location evidence="3">Virion membrane</location>
        <topology evidence="3">Single-pass membrane protein</topology>
    </subcellularLocation>
</comment>
<comment type="function">
    <text evidence="17">In epithelial cells, the heterodimer gE/gI is required for the cell-to-cell spread of the virus, by sorting nascent virions to cell junctions. Once the virus reaches the cell junctions, virus particles can spread to adjacent cells extremely rapidly through interactions with cellular receptors that accumulate at these junctions. Implicated in basolateral spread in polarized cells. In neuronal cells, gE/gI is essential for the anterograde spread of the infection throughout the host nervous system. Together with US9, the heterodimer gE/gI is involved in the sorting and transport of viral structural components toward axon tips.</text>
</comment>
<evidence type="ECO:0000256" key="16">
    <source>
        <dbReference type="ARBA" id="ARBA00023180"/>
    </source>
</evidence>
<keyword evidence="11" id="KW-0946">Virion</keyword>
<dbReference type="EMBL" id="MG989243">
    <property type="protein sequence ID" value="QBM10909.1"/>
    <property type="molecule type" value="Genomic_DNA"/>
</dbReference>
<keyword evidence="14" id="KW-1031">Host cell junction</keyword>
<name>A0AAF1D224_9ALPH</name>
<keyword evidence="9 19" id="KW-0812">Transmembrane</keyword>
<keyword evidence="13 20" id="KW-0261">Viral envelope protein</keyword>
<dbReference type="Proteomes" id="UP000828786">
    <property type="component" value="Segment"/>
</dbReference>
<evidence type="ECO:0000256" key="15">
    <source>
        <dbReference type="ARBA" id="ARBA00023136"/>
    </source>
</evidence>
<evidence type="ECO:0000256" key="11">
    <source>
        <dbReference type="ARBA" id="ARBA00022844"/>
    </source>
</evidence>
<dbReference type="GO" id="GO:0043657">
    <property type="term" value="C:host cell"/>
    <property type="evidence" value="ECO:0007669"/>
    <property type="project" value="InterPro"/>
</dbReference>
<keyword evidence="15 19" id="KW-0472">Membrane</keyword>
<keyword evidence="16" id="KW-0325">Glycoprotein</keyword>
<evidence type="ECO:0000256" key="14">
    <source>
        <dbReference type="ARBA" id="ARBA00023081"/>
    </source>
</evidence>
<keyword evidence="7" id="KW-1032">Host cell membrane</keyword>
<evidence type="ECO:0000256" key="10">
    <source>
        <dbReference type="ARBA" id="ARBA00022812"/>
    </source>
</evidence>
<comment type="similarity">
    <text evidence="5">Belongs to the alphaherpesvirinae glycoprotein I family.</text>
</comment>
<sequence>MWRLPLVMAALAARALPALGLVYRGAAVSLRADGTAAFAVFPTDAALSVRGQLVFLEDQPPPGLRYNGTVELLQYYAPGDCFLLLQAAAFASCPRIARAAFRSCLHADVHYAHDSKRVGAAVDSHVLLAIERPRPADTGLYFLRVRVGDGGARQDAFPLAAFVHAFGGHSELAPAGGVPAGPTTPAAAICDRGGAGNESLSLRDRALLVFPRPAAAPAATRAPEDAREAAETQRARTAPPRPTPTPRPRPGAATPSPVPSSAVDRDAGPPGSPRAAEGSTDAASPRLGRRLASVLVPLCVLALLLIALCAAMLNCALKRRLLPCARRIYRAPACASCGGGACAGDPPCRGAKPRAPAAVVALGARPKAPPLAVISEE</sequence>
<protein>
    <recommendedName>
        <fullName evidence="6">Envelope glycoprotein I</fullName>
    </recommendedName>
</protein>
<dbReference type="RefSeq" id="YP_010798701.1">
    <property type="nucleotide sequence ID" value="NC_076509.1"/>
</dbReference>
<evidence type="ECO:0000256" key="5">
    <source>
        <dbReference type="ARBA" id="ARBA00005825"/>
    </source>
</evidence>
<keyword evidence="10" id="KW-1040">Host Golgi apparatus</keyword>
<reference evidence="20 21" key="1">
    <citation type="submission" date="2018-02" db="EMBL/GenBank/DDBJ databases">
        <title>A novel caprine herpesvirus isolated from goats in China.</title>
        <authorList>
            <person name="Hao F."/>
            <person name="Mao L."/>
            <person name="Li W."/>
        </authorList>
    </citation>
    <scope>NUCLEOTIDE SEQUENCE [LARGE SCALE GENOMIC DNA]</scope>
    <source>
        <strain evidence="20 21">JSHA1405</strain>
    </source>
</reference>
<evidence type="ECO:0000256" key="13">
    <source>
        <dbReference type="ARBA" id="ARBA00022879"/>
    </source>
</evidence>
<dbReference type="KEGG" id="vg:80536950"/>
<keyword evidence="21" id="KW-1185">Reference proteome</keyword>
<evidence type="ECO:0000256" key="8">
    <source>
        <dbReference type="ARBA" id="ARBA00022553"/>
    </source>
</evidence>
<gene>
    <name evidence="20" type="primary">US7</name>
</gene>
<organism evidence="20 21">
    <name type="scientific">Caprine alphaherpesvirus 1</name>
    <dbReference type="NCBI Taxonomy" id="39944"/>
    <lineage>
        <taxon>Viruses</taxon>
        <taxon>Duplodnaviria</taxon>
        <taxon>Heunggongvirae</taxon>
        <taxon>Peploviricota</taxon>
        <taxon>Herviviricetes</taxon>
        <taxon>Herpesvirales</taxon>
        <taxon>Orthoherpesviridae</taxon>
        <taxon>Alphaherpesvirinae</taxon>
        <taxon>Varicellovirus</taxon>
        <taxon>Varicellovirus caprinealpha1</taxon>
    </lineage>
</organism>
<feature type="transmembrane region" description="Helical" evidence="19">
    <location>
        <begin position="294"/>
        <end position="317"/>
    </location>
</feature>
<dbReference type="GO" id="GO:0055036">
    <property type="term" value="C:virion membrane"/>
    <property type="evidence" value="ECO:0007669"/>
    <property type="project" value="UniProtKB-SubCell"/>
</dbReference>
<evidence type="ECO:0000256" key="9">
    <source>
        <dbReference type="ARBA" id="ARBA00022692"/>
    </source>
</evidence>
<keyword evidence="19" id="KW-1133">Transmembrane helix</keyword>
<evidence type="ECO:0000256" key="6">
    <source>
        <dbReference type="ARBA" id="ARBA00013983"/>
    </source>
</evidence>
<feature type="region of interest" description="Disordered" evidence="18">
    <location>
        <begin position="215"/>
        <end position="283"/>
    </location>
</feature>
<feature type="compositionally biased region" description="Pro residues" evidence="18">
    <location>
        <begin position="239"/>
        <end position="249"/>
    </location>
</feature>
<evidence type="ECO:0000256" key="3">
    <source>
        <dbReference type="ARBA" id="ARBA00004381"/>
    </source>
</evidence>
<keyword evidence="12" id="KW-1043">Host membrane</keyword>
<dbReference type="Pfam" id="PF01688">
    <property type="entry name" value="Herpes_gI"/>
    <property type="match status" value="1"/>
</dbReference>
<proteinExistence type="inferred from homology"/>
<keyword evidence="8" id="KW-0597">Phosphoprotein</keyword>
<evidence type="ECO:0000256" key="17">
    <source>
        <dbReference type="ARBA" id="ARBA00025134"/>
    </source>
</evidence>
<dbReference type="GO" id="GO:0044156">
    <property type="term" value="C:host cell junction"/>
    <property type="evidence" value="ECO:0007669"/>
    <property type="project" value="UniProtKB-SubCell"/>
</dbReference>
<dbReference type="GeneID" id="80536950"/>
<evidence type="ECO:0000256" key="1">
    <source>
        <dbReference type="ARBA" id="ARBA00004244"/>
    </source>
</evidence>
<evidence type="ECO:0000256" key="2">
    <source>
        <dbReference type="ARBA" id="ARBA00004315"/>
    </source>
</evidence>
<dbReference type="GO" id="GO:0019031">
    <property type="term" value="C:viral envelope"/>
    <property type="evidence" value="ECO:0007669"/>
    <property type="project" value="UniProtKB-KW"/>
</dbReference>
<dbReference type="GO" id="GO:0044178">
    <property type="term" value="C:host cell Golgi membrane"/>
    <property type="evidence" value="ECO:0007669"/>
    <property type="project" value="UniProtKB-SubCell"/>
</dbReference>
<dbReference type="InterPro" id="IPR002874">
    <property type="entry name" value="Herpes_gI"/>
</dbReference>
<evidence type="ECO:0000256" key="4">
    <source>
        <dbReference type="ARBA" id="ARBA00004402"/>
    </source>
</evidence>
<evidence type="ECO:0000256" key="7">
    <source>
        <dbReference type="ARBA" id="ARBA00022511"/>
    </source>
</evidence>
<evidence type="ECO:0000256" key="12">
    <source>
        <dbReference type="ARBA" id="ARBA00022870"/>
    </source>
</evidence>
<evidence type="ECO:0000313" key="21">
    <source>
        <dbReference type="Proteomes" id="UP000828786"/>
    </source>
</evidence>
<evidence type="ECO:0000256" key="18">
    <source>
        <dbReference type="SAM" id="MobiDB-lite"/>
    </source>
</evidence>
<feature type="compositionally biased region" description="Basic and acidic residues" evidence="18">
    <location>
        <begin position="222"/>
        <end position="234"/>
    </location>
</feature>
<evidence type="ECO:0000313" key="20">
    <source>
        <dbReference type="EMBL" id="QBM10909.1"/>
    </source>
</evidence>